<dbReference type="InterPro" id="IPR000073">
    <property type="entry name" value="AB_hydrolase_1"/>
</dbReference>
<name>A0ABX5QI23_9MICO</name>
<dbReference type="EMBL" id="CP035037">
    <property type="protein sequence ID" value="QAB18616.1"/>
    <property type="molecule type" value="Genomic_DNA"/>
</dbReference>
<keyword evidence="2" id="KW-0378">Hydrolase</keyword>
<sequence length="271" mass="29422">MGAVEHDGRTIAFHDTGAPNDGRVPIVLVHGTGGTAEAHFRTVYPMLAARHRVIALDLVVSDDDELDHLIAQVVAVIESRSPGAPVHLVGYSLGSVVVAALAGRRADLVETLTLLAGWVATDKQQRLRYDVWEALRASGGRALQEFQTLMAFGSRFLRSRSDRDLEQLITSRAFRDGIDAEMRINRTVDISADIARITAPTLVVGCAGDQMVPITHAYMLLGGIENARFVEIDSGHAVTVERPAQVFMLIDNFVKNPDEHAAGETIPQLTI</sequence>
<feature type="domain" description="AB hydrolase-1" evidence="1">
    <location>
        <begin position="26"/>
        <end position="246"/>
    </location>
</feature>
<evidence type="ECO:0000259" key="1">
    <source>
        <dbReference type="Pfam" id="PF12697"/>
    </source>
</evidence>
<dbReference type="Pfam" id="PF12697">
    <property type="entry name" value="Abhydrolase_6"/>
    <property type="match status" value="1"/>
</dbReference>
<keyword evidence="3" id="KW-1185">Reference proteome</keyword>
<dbReference type="Proteomes" id="UP000285768">
    <property type="component" value="Chromosome"/>
</dbReference>
<dbReference type="SUPFAM" id="SSF53474">
    <property type="entry name" value="alpha/beta-Hydrolases"/>
    <property type="match status" value="1"/>
</dbReference>
<dbReference type="RefSeq" id="WP_128387420.1">
    <property type="nucleotide sequence ID" value="NZ_CP035037.1"/>
</dbReference>
<proteinExistence type="predicted"/>
<evidence type="ECO:0000313" key="2">
    <source>
        <dbReference type="EMBL" id="QAB18616.1"/>
    </source>
</evidence>
<organism evidence="2 3">
    <name type="scientific">Leucobacter muris</name>
    <dbReference type="NCBI Taxonomy" id="1935379"/>
    <lineage>
        <taxon>Bacteria</taxon>
        <taxon>Bacillati</taxon>
        <taxon>Actinomycetota</taxon>
        <taxon>Actinomycetes</taxon>
        <taxon>Micrococcales</taxon>
        <taxon>Microbacteriaceae</taxon>
        <taxon>Leucobacter</taxon>
    </lineage>
</organism>
<gene>
    <name evidence="2" type="ORF">Leucomu_12475</name>
</gene>
<dbReference type="PANTHER" id="PTHR43689:SF8">
    <property type="entry name" value="ALPHA_BETA-HYDROLASES SUPERFAMILY PROTEIN"/>
    <property type="match status" value="1"/>
</dbReference>
<evidence type="ECO:0000313" key="3">
    <source>
        <dbReference type="Proteomes" id="UP000285768"/>
    </source>
</evidence>
<dbReference type="InterPro" id="IPR029058">
    <property type="entry name" value="AB_hydrolase_fold"/>
</dbReference>
<protein>
    <submittedName>
        <fullName evidence="2">Alpha/beta hydrolase</fullName>
    </submittedName>
</protein>
<accession>A0ABX5QI23</accession>
<reference evidence="2 3" key="1">
    <citation type="submission" date="2019-01" db="EMBL/GenBank/DDBJ databases">
        <title>Leucobacter muris sp. nov. isolated from the nose of a laboratory mouse.</title>
        <authorList>
            <person name="Benga L."/>
            <person name="Sproeer C."/>
            <person name="Schumann P."/>
            <person name="Verbarg S."/>
            <person name="Bunk B."/>
            <person name="Engelhardt E."/>
            <person name="Benten P.M."/>
            <person name="Sager M."/>
        </authorList>
    </citation>
    <scope>NUCLEOTIDE SEQUENCE [LARGE SCALE GENOMIC DNA]</scope>
    <source>
        <strain evidence="2 3">DSM 101948</strain>
    </source>
</reference>
<dbReference type="PANTHER" id="PTHR43689">
    <property type="entry name" value="HYDROLASE"/>
    <property type="match status" value="1"/>
</dbReference>
<dbReference type="Gene3D" id="3.40.50.1820">
    <property type="entry name" value="alpha/beta hydrolase"/>
    <property type="match status" value="1"/>
</dbReference>
<dbReference type="GO" id="GO:0016787">
    <property type="term" value="F:hydrolase activity"/>
    <property type="evidence" value="ECO:0007669"/>
    <property type="project" value="UniProtKB-KW"/>
</dbReference>